<evidence type="ECO:0000313" key="4">
    <source>
        <dbReference type="Proteomes" id="UP001055247"/>
    </source>
</evidence>
<keyword evidence="4" id="KW-1185">Reference proteome</keyword>
<evidence type="ECO:0000256" key="2">
    <source>
        <dbReference type="SAM" id="SignalP"/>
    </source>
</evidence>
<dbReference type="EMBL" id="BPQO01000029">
    <property type="protein sequence ID" value="GJD91590.1"/>
    <property type="molecule type" value="Genomic_DNA"/>
</dbReference>
<organism evidence="3 4">
    <name type="scientific">Methylobacterium hispanicum</name>
    <dbReference type="NCBI Taxonomy" id="270350"/>
    <lineage>
        <taxon>Bacteria</taxon>
        <taxon>Pseudomonadati</taxon>
        <taxon>Pseudomonadota</taxon>
        <taxon>Alphaproteobacteria</taxon>
        <taxon>Hyphomicrobiales</taxon>
        <taxon>Methylobacteriaceae</taxon>
        <taxon>Methylobacterium</taxon>
    </lineage>
</organism>
<feature type="compositionally biased region" description="Pro residues" evidence="1">
    <location>
        <begin position="318"/>
        <end position="332"/>
    </location>
</feature>
<accession>A0AAV4ZVM5</accession>
<gene>
    <name evidence="3" type="ORF">BHAOGJBA_5138</name>
</gene>
<reference evidence="3" key="2">
    <citation type="submission" date="2021-08" db="EMBL/GenBank/DDBJ databases">
        <authorList>
            <person name="Tani A."/>
            <person name="Ola A."/>
            <person name="Ogura Y."/>
            <person name="Katsura K."/>
            <person name="Hayashi T."/>
        </authorList>
    </citation>
    <scope>NUCLEOTIDE SEQUENCE</scope>
    <source>
        <strain evidence="3">DSM 16372</strain>
    </source>
</reference>
<sequence>MRRSTLVSAAALLAAFGMPASAGQTFIDGPGGIRIVNQDGVLLNVVDTEDSDQSVNNRYYRPPAAWPSELDPVMGSGAGASAHYRIGRCRMFLRGTEAMISMWTVVASSPKGIACSWNGETLVPNSHDWMVWGVSNPQAGLQSYEAQKRQVRADYSVTFDGKPPGPYTPQHGGRTLQAAGRPFDLGRVWASMTDYRSALPDLAGRRRTDGYGVGAPRWETVFSGGDFAPSPAQQAALVNEYLAAGYDPNAMKLAIFGGYTGNWYYPQSQPQWLPVEDARLDGSGTPFCNLTLLQTNPLIASAPGKFGGIYCSAWTADTPPPPRPPDTTPTEPDPPKPTEPDPPVYDPPVYQPPSGVQGGRPHMGGAGQSVDPRSGNPVSPDWAAWCRGSGRSESQAQACIARAAKR</sequence>
<feature type="compositionally biased region" description="Gly residues" evidence="1">
    <location>
        <begin position="356"/>
        <end position="367"/>
    </location>
</feature>
<keyword evidence="2" id="KW-0732">Signal</keyword>
<reference evidence="3" key="1">
    <citation type="journal article" date="2016" name="Front. Microbiol.">
        <title>Genome Sequence of the Piezophilic, Mesophilic Sulfate-Reducing Bacterium Desulfovibrio indicus J2T.</title>
        <authorList>
            <person name="Cao J."/>
            <person name="Maignien L."/>
            <person name="Shao Z."/>
            <person name="Alain K."/>
            <person name="Jebbar M."/>
        </authorList>
    </citation>
    <scope>NUCLEOTIDE SEQUENCE</scope>
    <source>
        <strain evidence="3">DSM 16372</strain>
    </source>
</reference>
<protein>
    <submittedName>
        <fullName evidence="3">Uncharacterized protein</fullName>
    </submittedName>
</protein>
<evidence type="ECO:0000313" key="3">
    <source>
        <dbReference type="EMBL" id="GJD91590.1"/>
    </source>
</evidence>
<feature type="compositionally biased region" description="Pro residues" evidence="1">
    <location>
        <begin position="340"/>
        <end position="351"/>
    </location>
</feature>
<proteinExistence type="predicted"/>
<name>A0AAV4ZVM5_9HYPH</name>
<comment type="caution">
    <text evidence="3">The sequence shown here is derived from an EMBL/GenBank/DDBJ whole genome shotgun (WGS) entry which is preliminary data.</text>
</comment>
<dbReference type="Proteomes" id="UP001055247">
    <property type="component" value="Unassembled WGS sequence"/>
</dbReference>
<feature type="chain" id="PRO_5043484170" evidence="2">
    <location>
        <begin position="23"/>
        <end position="406"/>
    </location>
</feature>
<feature type="signal peptide" evidence="2">
    <location>
        <begin position="1"/>
        <end position="22"/>
    </location>
</feature>
<feature type="region of interest" description="Disordered" evidence="1">
    <location>
        <begin position="317"/>
        <end position="406"/>
    </location>
</feature>
<dbReference type="RefSeq" id="WP_238231579.1">
    <property type="nucleotide sequence ID" value="NZ_BPQO01000029.1"/>
</dbReference>
<evidence type="ECO:0000256" key="1">
    <source>
        <dbReference type="SAM" id="MobiDB-lite"/>
    </source>
</evidence>
<dbReference type="AlphaFoldDB" id="A0AAV4ZVM5"/>